<accession>A0A9J6D075</accession>
<gene>
    <name evidence="1" type="ORF">HPB51_027497</name>
</gene>
<organism evidence="1 2">
    <name type="scientific">Rhipicephalus microplus</name>
    <name type="common">Cattle tick</name>
    <name type="synonym">Boophilus microplus</name>
    <dbReference type="NCBI Taxonomy" id="6941"/>
    <lineage>
        <taxon>Eukaryota</taxon>
        <taxon>Metazoa</taxon>
        <taxon>Ecdysozoa</taxon>
        <taxon>Arthropoda</taxon>
        <taxon>Chelicerata</taxon>
        <taxon>Arachnida</taxon>
        <taxon>Acari</taxon>
        <taxon>Parasitiformes</taxon>
        <taxon>Ixodida</taxon>
        <taxon>Ixodoidea</taxon>
        <taxon>Ixodidae</taxon>
        <taxon>Rhipicephalinae</taxon>
        <taxon>Rhipicephalus</taxon>
        <taxon>Boophilus</taxon>
    </lineage>
</organism>
<name>A0A9J6D075_RHIMP</name>
<dbReference type="AlphaFoldDB" id="A0A9J6D075"/>
<evidence type="ECO:0000313" key="1">
    <source>
        <dbReference type="EMBL" id="KAH7964264.1"/>
    </source>
</evidence>
<dbReference type="Proteomes" id="UP000821866">
    <property type="component" value="Unassembled WGS sequence"/>
</dbReference>
<evidence type="ECO:0000313" key="2">
    <source>
        <dbReference type="Proteomes" id="UP000821866"/>
    </source>
</evidence>
<comment type="caution">
    <text evidence="1">The sequence shown here is derived from an EMBL/GenBank/DDBJ whole genome shotgun (WGS) entry which is preliminary data.</text>
</comment>
<protein>
    <submittedName>
        <fullName evidence="1">Uncharacterized protein</fullName>
    </submittedName>
</protein>
<sequence>MGHDLSSVDSTSSGVACSPKSLADTAAVNVTAVFAATCNNSSPTTLVSSRDHQPLLTMEAEATLAKEAEVAKASTLQYFLIGILFARRVIAAILPMANAIAGSLLPPDLLPEEEQCSGLQRSRYSHDVLKHTNASGGPLALDDRLPKEELCAELRWPLSSHDVPNDVQD</sequence>
<reference evidence="1" key="2">
    <citation type="submission" date="2021-09" db="EMBL/GenBank/DDBJ databases">
        <authorList>
            <person name="Jia N."/>
            <person name="Wang J."/>
            <person name="Shi W."/>
            <person name="Du L."/>
            <person name="Sun Y."/>
            <person name="Zhan W."/>
            <person name="Jiang J."/>
            <person name="Wang Q."/>
            <person name="Zhang B."/>
            <person name="Ji P."/>
            <person name="Sakyi L.B."/>
            <person name="Cui X."/>
            <person name="Yuan T."/>
            <person name="Jiang B."/>
            <person name="Yang W."/>
            <person name="Lam T.T.-Y."/>
            <person name="Chang Q."/>
            <person name="Ding S."/>
            <person name="Wang X."/>
            <person name="Zhu J."/>
            <person name="Ruan X."/>
            <person name="Zhao L."/>
            <person name="Wei J."/>
            <person name="Que T."/>
            <person name="Du C."/>
            <person name="Cheng J."/>
            <person name="Dai P."/>
            <person name="Han X."/>
            <person name="Huang E."/>
            <person name="Gao Y."/>
            <person name="Liu J."/>
            <person name="Shao H."/>
            <person name="Ye R."/>
            <person name="Li L."/>
            <person name="Wei W."/>
            <person name="Wang X."/>
            <person name="Wang C."/>
            <person name="Huo Q."/>
            <person name="Li W."/>
            <person name="Guo W."/>
            <person name="Chen H."/>
            <person name="Chen S."/>
            <person name="Zhou L."/>
            <person name="Zhou L."/>
            <person name="Ni X."/>
            <person name="Tian J."/>
            <person name="Zhou Y."/>
            <person name="Sheng Y."/>
            <person name="Liu T."/>
            <person name="Pan Y."/>
            <person name="Xia L."/>
            <person name="Li J."/>
            <person name="Zhao F."/>
            <person name="Cao W."/>
        </authorList>
    </citation>
    <scope>NUCLEOTIDE SEQUENCE</scope>
    <source>
        <strain evidence="1">Rmic-2018</strain>
        <tissue evidence="1">Larvae</tissue>
    </source>
</reference>
<proteinExistence type="predicted"/>
<reference evidence="1" key="1">
    <citation type="journal article" date="2020" name="Cell">
        <title>Large-Scale Comparative Analyses of Tick Genomes Elucidate Their Genetic Diversity and Vector Capacities.</title>
        <authorList>
            <consortium name="Tick Genome and Microbiome Consortium (TIGMIC)"/>
            <person name="Jia N."/>
            <person name="Wang J."/>
            <person name="Shi W."/>
            <person name="Du L."/>
            <person name="Sun Y."/>
            <person name="Zhan W."/>
            <person name="Jiang J.F."/>
            <person name="Wang Q."/>
            <person name="Zhang B."/>
            <person name="Ji P."/>
            <person name="Bell-Sakyi L."/>
            <person name="Cui X.M."/>
            <person name="Yuan T.T."/>
            <person name="Jiang B.G."/>
            <person name="Yang W.F."/>
            <person name="Lam T.T."/>
            <person name="Chang Q.C."/>
            <person name="Ding S.J."/>
            <person name="Wang X.J."/>
            <person name="Zhu J.G."/>
            <person name="Ruan X.D."/>
            <person name="Zhao L."/>
            <person name="Wei J.T."/>
            <person name="Ye R.Z."/>
            <person name="Que T.C."/>
            <person name="Du C.H."/>
            <person name="Zhou Y.H."/>
            <person name="Cheng J.X."/>
            <person name="Dai P.F."/>
            <person name="Guo W.B."/>
            <person name="Han X.H."/>
            <person name="Huang E.J."/>
            <person name="Li L.F."/>
            <person name="Wei W."/>
            <person name="Gao Y.C."/>
            <person name="Liu J.Z."/>
            <person name="Shao H.Z."/>
            <person name="Wang X."/>
            <person name="Wang C.C."/>
            <person name="Yang T.C."/>
            <person name="Huo Q.B."/>
            <person name="Li W."/>
            <person name="Chen H.Y."/>
            <person name="Chen S.E."/>
            <person name="Zhou L.G."/>
            <person name="Ni X.B."/>
            <person name="Tian J.H."/>
            <person name="Sheng Y."/>
            <person name="Liu T."/>
            <person name="Pan Y.S."/>
            <person name="Xia L.Y."/>
            <person name="Li J."/>
            <person name="Zhao F."/>
            <person name="Cao W.C."/>
        </authorList>
    </citation>
    <scope>NUCLEOTIDE SEQUENCE</scope>
    <source>
        <strain evidence="1">Rmic-2018</strain>
    </source>
</reference>
<keyword evidence="2" id="KW-1185">Reference proteome</keyword>
<dbReference type="EMBL" id="JABSTU010004086">
    <property type="protein sequence ID" value="KAH7964264.1"/>
    <property type="molecule type" value="Genomic_DNA"/>
</dbReference>